<dbReference type="Pfam" id="PF12697">
    <property type="entry name" value="Abhydrolase_6"/>
    <property type="match status" value="1"/>
</dbReference>
<organism evidence="3 4">
    <name type="scientific">Ophiocordyceps polyrhachis-furcata BCC 54312</name>
    <dbReference type="NCBI Taxonomy" id="1330021"/>
    <lineage>
        <taxon>Eukaryota</taxon>
        <taxon>Fungi</taxon>
        <taxon>Dikarya</taxon>
        <taxon>Ascomycota</taxon>
        <taxon>Pezizomycotina</taxon>
        <taxon>Sordariomycetes</taxon>
        <taxon>Hypocreomycetidae</taxon>
        <taxon>Hypocreales</taxon>
        <taxon>Ophiocordycipitaceae</taxon>
        <taxon>Ophiocordyceps</taxon>
    </lineage>
</organism>
<reference evidence="3 4" key="1">
    <citation type="journal article" date="2015" name="BMC Genomics">
        <title>Insights from the genome of Ophiocordyceps polyrhachis-furcata to pathogenicity and host specificity in insect fungi.</title>
        <authorList>
            <person name="Wichadakul D."/>
            <person name="Kobmoo N."/>
            <person name="Ingsriswang S."/>
            <person name="Tangphatsornruang S."/>
            <person name="Chantasingh D."/>
            <person name="Luangsa-ard J.J."/>
            <person name="Eurwilaichitr L."/>
        </authorList>
    </citation>
    <scope>NUCLEOTIDE SEQUENCE [LARGE SCALE GENOMIC DNA]</scope>
    <source>
        <strain evidence="3 4">BCC 54312</strain>
    </source>
</reference>
<comment type="caution">
    <text evidence="3">The sequence shown here is derived from an EMBL/GenBank/DDBJ whole genome shotgun (WGS) entry which is preliminary data.</text>
</comment>
<evidence type="ECO:0000313" key="4">
    <source>
        <dbReference type="Proteomes" id="UP000253664"/>
    </source>
</evidence>
<accession>A0A367L0N4</accession>
<proteinExistence type="predicted"/>
<dbReference type="AlphaFoldDB" id="A0A367L0N4"/>
<dbReference type="SUPFAM" id="SSF53474">
    <property type="entry name" value="alpha/beta-Hydrolases"/>
    <property type="match status" value="1"/>
</dbReference>
<dbReference type="InterPro" id="IPR000073">
    <property type="entry name" value="AB_hydrolase_1"/>
</dbReference>
<feature type="non-terminal residue" evidence="3">
    <location>
        <position position="1"/>
    </location>
</feature>
<keyword evidence="4" id="KW-1185">Reference proteome</keyword>
<feature type="region of interest" description="Disordered" evidence="1">
    <location>
        <begin position="114"/>
        <end position="133"/>
    </location>
</feature>
<evidence type="ECO:0000256" key="1">
    <source>
        <dbReference type="SAM" id="MobiDB-lite"/>
    </source>
</evidence>
<name>A0A367L0N4_9HYPO</name>
<gene>
    <name evidence="3" type="ORF">L249_7822</name>
</gene>
<dbReference type="Proteomes" id="UP000253664">
    <property type="component" value="Unassembled WGS sequence"/>
</dbReference>
<dbReference type="Gene3D" id="3.40.50.1820">
    <property type="entry name" value="alpha/beta hydrolase"/>
    <property type="match status" value="1"/>
</dbReference>
<sequence>TFYVRAYWADAGKVMRSGGHMYVERLDPLLIVHPLPIVFIHGDWHTGQIWTTKPDGRPGWAAYFLYQGYRVYVVDLPACGRSNSLTGSQVHVANQSPVPSKAIVSRDVTATASQTHEGWDSAKKHNKWPGTGQPGDGTFERYYASLVPLLLRKVDRQKLAQNALAELLENTGPAILIGEGTGATMAWLAADAKPHLVAHVMAIEPAGPPCGSARGQGLGGTRRFTPYIRLDPNVRAYGLADIPMRFEPPIPESDGEEEDGNANPKLDVLSTAMFNEVGATCVMQRCAENSHTRPHTQPRTLVNLQLMGHTIVTAQASSHSTYDWATVKFLRQAGVTVEGRRLEEYGVTGNGHLMFLEVNSDEIACLLCMWISARFPPQSLV</sequence>
<feature type="domain" description="AB hydrolase-1" evidence="2">
    <location>
        <begin position="37"/>
        <end position="363"/>
    </location>
</feature>
<dbReference type="OrthoDB" id="9978720at2759"/>
<evidence type="ECO:0000259" key="2">
    <source>
        <dbReference type="Pfam" id="PF12697"/>
    </source>
</evidence>
<dbReference type="InterPro" id="IPR029058">
    <property type="entry name" value="AB_hydrolase_fold"/>
</dbReference>
<dbReference type="STRING" id="1330021.A0A367L0N4"/>
<evidence type="ECO:0000313" key="3">
    <source>
        <dbReference type="EMBL" id="RCI07995.1"/>
    </source>
</evidence>
<dbReference type="PANTHER" id="PTHR43194:SF4">
    <property type="entry name" value="AB HYDROLASE-1 DOMAIN-CONTAINING PROTEIN"/>
    <property type="match status" value="1"/>
</dbReference>
<dbReference type="InterPro" id="IPR050228">
    <property type="entry name" value="Carboxylesterase_BioH"/>
</dbReference>
<dbReference type="EMBL" id="LKCN02000022">
    <property type="protein sequence ID" value="RCI07995.1"/>
    <property type="molecule type" value="Genomic_DNA"/>
</dbReference>
<protein>
    <recommendedName>
        <fullName evidence="2">AB hydrolase-1 domain-containing protein</fullName>
    </recommendedName>
</protein>
<dbReference type="PANTHER" id="PTHR43194">
    <property type="entry name" value="HYDROLASE ALPHA/BETA FOLD FAMILY"/>
    <property type="match status" value="1"/>
</dbReference>